<accession>F5L3V8</accession>
<gene>
    <name evidence="4" type="primary">cas6</name>
    <name evidence="3" type="ORF">CathTA2_0470</name>
    <name evidence="4" type="ORF">HUR95_05415</name>
</gene>
<keyword evidence="1" id="KW-0051">Antiviral defense</keyword>
<dbReference type="Gene3D" id="3.30.70.1900">
    <property type="match status" value="1"/>
</dbReference>
<keyword evidence="6" id="KW-1185">Reference proteome</keyword>
<evidence type="ECO:0000313" key="5">
    <source>
        <dbReference type="Proteomes" id="UP000010716"/>
    </source>
</evidence>
<reference evidence="4 6" key="2">
    <citation type="journal article" date="2020" name="Extremophiles">
        <title>Genomic analysis of Caldalkalibacillus thermarum TA2.A1 reveals aerobic alkaliphilic metabolism and evolutionary hallmarks linking alkaliphilic bacteria and plant life.</title>
        <authorList>
            <person name="de Jong S.I."/>
            <person name="van den Broek M.A."/>
            <person name="Merkel A.Y."/>
            <person name="de la Torre Cortes P."/>
            <person name="Kalamorz F."/>
            <person name="Cook G.M."/>
            <person name="van Loosdrecht M.C.M."/>
            <person name="McMillan D.G.G."/>
        </authorList>
    </citation>
    <scope>NUCLEOTIDE SEQUENCE [LARGE SCALE GENOMIC DNA]</scope>
    <source>
        <strain evidence="4 6">TA2.A1</strain>
    </source>
</reference>
<dbReference type="Proteomes" id="UP000010716">
    <property type="component" value="Unassembled WGS sequence"/>
</dbReference>
<dbReference type="InterPro" id="IPR045747">
    <property type="entry name" value="CRISPR-assoc_prot_Cas6_N_sf"/>
</dbReference>
<evidence type="ECO:0000313" key="3">
    <source>
        <dbReference type="EMBL" id="EGL83968.1"/>
    </source>
</evidence>
<dbReference type="KEGG" id="cthu:HUR95_05415"/>
<dbReference type="EMBL" id="AFCE01000062">
    <property type="protein sequence ID" value="EGL83968.1"/>
    <property type="molecule type" value="Genomic_DNA"/>
</dbReference>
<dbReference type="Gene3D" id="3.30.70.1890">
    <property type="match status" value="1"/>
</dbReference>
<evidence type="ECO:0000313" key="6">
    <source>
        <dbReference type="Proteomes" id="UP000825179"/>
    </source>
</evidence>
<reference evidence="4" key="3">
    <citation type="submission" date="2021-08" db="EMBL/GenBank/DDBJ databases">
        <authorList>
            <person name="de Jong S."/>
            <person name="van den Broek M."/>
            <person name="Merkel A."/>
            <person name="de la Torre Cortes P."/>
            <person name="Kalamorz F."/>
            <person name="Cook G."/>
            <person name="van Loosdrecht M."/>
            <person name="McMillan D."/>
        </authorList>
    </citation>
    <scope>NUCLEOTIDE SEQUENCE</scope>
    <source>
        <strain evidence="4">TA2.A1</strain>
    </source>
</reference>
<dbReference type="PANTHER" id="PTHR36984">
    <property type="entry name" value="CRISPR-ASSOCIATED ENDORIBONUCLEASE CAS6 1"/>
    <property type="match status" value="1"/>
</dbReference>
<dbReference type="RefSeq" id="WP_007502703.1">
    <property type="nucleotide sequence ID" value="NZ_AFCE01000062.1"/>
</dbReference>
<dbReference type="CDD" id="cd21140">
    <property type="entry name" value="Cas6_I-like"/>
    <property type="match status" value="1"/>
</dbReference>
<dbReference type="PANTHER" id="PTHR36984:SF3">
    <property type="entry name" value="CRISPR-ASSOCIATED ENDORIBONUCLEASE CAS6"/>
    <property type="match status" value="1"/>
</dbReference>
<dbReference type="OrthoDB" id="45555at2"/>
<proteinExistence type="predicted"/>
<dbReference type="InterPro" id="IPR049435">
    <property type="entry name" value="Cas_Cas6_C"/>
</dbReference>
<organism evidence="3 5">
    <name type="scientific">Caldalkalibacillus thermarum (strain TA2.A1)</name>
    <dbReference type="NCBI Taxonomy" id="986075"/>
    <lineage>
        <taxon>Bacteria</taxon>
        <taxon>Bacillati</taxon>
        <taxon>Bacillota</taxon>
        <taxon>Bacilli</taxon>
        <taxon>Bacillales</taxon>
        <taxon>Bacillaceae</taxon>
        <taxon>Caldalkalibacillus</taxon>
    </lineage>
</organism>
<feature type="domain" description="CRISPR associated protein Cas6 C-terminal" evidence="2">
    <location>
        <begin position="114"/>
        <end position="241"/>
    </location>
</feature>
<dbReference type="GO" id="GO:0016788">
    <property type="term" value="F:hydrolase activity, acting on ester bonds"/>
    <property type="evidence" value="ECO:0007669"/>
    <property type="project" value="InterPro"/>
</dbReference>
<dbReference type="EMBL" id="CP082237">
    <property type="protein sequence ID" value="QZT34739.1"/>
    <property type="molecule type" value="Genomic_DNA"/>
</dbReference>
<protein>
    <submittedName>
        <fullName evidence="4">CRISPR-associated endoribonuclease Cas6</fullName>
    </submittedName>
    <submittedName>
        <fullName evidence="3">CRISPR-associated protein Cas6</fullName>
    </submittedName>
</protein>
<dbReference type="Proteomes" id="UP000825179">
    <property type="component" value="Chromosome"/>
</dbReference>
<evidence type="ECO:0000256" key="1">
    <source>
        <dbReference type="ARBA" id="ARBA00023118"/>
    </source>
</evidence>
<sequence length="246" mass="28854">MRIQIPFEVEKEQLPLDYRMGVVSFIKEALRRSDEQYLQKLYPSDSRSFKPFGFSVYLRGFNLQDDAIHTKGITVTVSSADPTFILHLYNGALKIKKHSYKNHSWKRQRIRMLNEKKIRSDTVLFRTLSPLLIEKKDGTPVSPEDQITYEQEFNYYADLVVQQLFNRPLRRKIQVEPVAMKKVVVKESNHVFQKNATQHKYLFFTPYQGLLKLTGDQEDLTCIYQASIGRRRSQGFGLLEIEREGV</sequence>
<dbReference type="GO" id="GO:0051607">
    <property type="term" value="P:defense response to virus"/>
    <property type="evidence" value="ECO:0007669"/>
    <property type="project" value="UniProtKB-KW"/>
</dbReference>
<dbReference type="AlphaFoldDB" id="F5L3V8"/>
<reference evidence="3 5" key="1">
    <citation type="journal article" date="2011" name="J. Bacteriol.">
        <title>Draft genome sequence of the thermoalkaliphilic Caldalkalibacillus thermarum strain TA2.A1.</title>
        <authorList>
            <person name="Kalamorz F."/>
            <person name="Keis S."/>
            <person name="McMillan D.G."/>
            <person name="Olsson K."/>
            <person name="Stanton J.A."/>
            <person name="Stockwell P."/>
            <person name="Black M.A."/>
            <person name="Klingeman D.M."/>
            <person name="Land M.L."/>
            <person name="Han C.S."/>
            <person name="Martin S.L."/>
            <person name="Becher S.A."/>
            <person name="Peddie C.J."/>
            <person name="Morgan H.W."/>
            <person name="Matthies D."/>
            <person name="Preiss L."/>
            <person name="Meier T."/>
            <person name="Brown S.D."/>
            <person name="Cook G.M."/>
        </authorList>
    </citation>
    <scope>NUCLEOTIDE SEQUENCE [LARGE SCALE GENOMIC DNA]</scope>
    <source>
        <strain evidence="3 5">TA2.A1</strain>
    </source>
</reference>
<dbReference type="NCBIfam" id="TIGR01877">
    <property type="entry name" value="cas_cas6"/>
    <property type="match status" value="1"/>
</dbReference>
<evidence type="ECO:0000259" key="2">
    <source>
        <dbReference type="Pfam" id="PF01881"/>
    </source>
</evidence>
<evidence type="ECO:0000313" key="4">
    <source>
        <dbReference type="EMBL" id="QZT34739.1"/>
    </source>
</evidence>
<dbReference type="InterPro" id="IPR010156">
    <property type="entry name" value="CRISPR-assoc_prot_Cas6"/>
</dbReference>
<name>F5L3V8_CALTT</name>
<dbReference type="Pfam" id="PF01881">
    <property type="entry name" value="Cas_Cas6_C"/>
    <property type="match status" value="1"/>
</dbReference>
<dbReference type="eggNOG" id="COG1583">
    <property type="taxonomic scope" value="Bacteria"/>
</dbReference>